<accession>A0A0W0G534</accession>
<sequence length="169" mass="18809">MWTFLSIDFDIISRSRTADCHSTLSFALKNIRDEPLHIYMHTKKYTPSPRIQPLLDLLHVHCARWSTLRLFAHLEVAGYPGSQIVDTISKSPRLETVASLPRNTTRGGGTWHVQVAEAAVVAALEVEWHAAPSYIGPYRWNAIALLSQSTFPLGIRPTRHGCIIGAAPS</sequence>
<name>A0A0W0G534_MONRR</name>
<dbReference type="EMBL" id="LATX01001113">
    <property type="protein sequence ID" value="KTB43678.1"/>
    <property type="molecule type" value="Genomic_DNA"/>
</dbReference>
<comment type="caution">
    <text evidence="1">The sequence shown here is derived from an EMBL/GenBank/DDBJ whole genome shotgun (WGS) entry which is preliminary data.</text>
</comment>
<gene>
    <name evidence="1" type="ORF">WG66_3745</name>
</gene>
<evidence type="ECO:0000313" key="1">
    <source>
        <dbReference type="EMBL" id="KTB43678.1"/>
    </source>
</evidence>
<dbReference type="AlphaFoldDB" id="A0A0W0G534"/>
<dbReference type="Proteomes" id="UP000054988">
    <property type="component" value="Unassembled WGS sequence"/>
</dbReference>
<reference evidence="1 2" key="1">
    <citation type="submission" date="2015-12" db="EMBL/GenBank/DDBJ databases">
        <title>Draft genome sequence of Moniliophthora roreri, the causal agent of frosty pod rot of cacao.</title>
        <authorList>
            <person name="Aime M.C."/>
            <person name="Diaz-Valderrama J.R."/>
            <person name="Kijpornyongpan T."/>
            <person name="Phillips-Mora W."/>
        </authorList>
    </citation>
    <scope>NUCLEOTIDE SEQUENCE [LARGE SCALE GENOMIC DNA]</scope>
    <source>
        <strain evidence="1 2">MCA 2952</strain>
    </source>
</reference>
<organism evidence="1 2">
    <name type="scientific">Moniliophthora roreri</name>
    <name type="common">Frosty pod rot fungus</name>
    <name type="synonym">Monilia roreri</name>
    <dbReference type="NCBI Taxonomy" id="221103"/>
    <lineage>
        <taxon>Eukaryota</taxon>
        <taxon>Fungi</taxon>
        <taxon>Dikarya</taxon>
        <taxon>Basidiomycota</taxon>
        <taxon>Agaricomycotina</taxon>
        <taxon>Agaricomycetes</taxon>
        <taxon>Agaricomycetidae</taxon>
        <taxon>Agaricales</taxon>
        <taxon>Marasmiineae</taxon>
        <taxon>Marasmiaceae</taxon>
        <taxon>Moniliophthora</taxon>
    </lineage>
</organism>
<protein>
    <submittedName>
        <fullName evidence="1">Uncharacterized protein</fullName>
    </submittedName>
</protein>
<proteinExistence type="predicted"/>
<evidence type="ECO:0000313" key="2">
    <source>
        <dbReference type="Proteomes" id="UP000054988"/>
    </source>
</evidence>